<evidence type="ECO:0000256" key="1">
    <source>
        <dbReference type="SAM" id="Phobius"/>
    </source>
</evidence>
<dbReference type="PANTHER" id="PTHR12224:SF0">
    <property type="entry name" value="BETA-1,4-MANNOSYL-GLYCOPROTEIN 4-BETA-N-ACETYLGLUCOSAMINYLTRANSFERASE"/>
    <property type="match status" value="1"/>
</dbReference>
<evidence type="ECO:0000313" key="3">
    <source>
        <dbReference type="Proteomes" id="UP000183832"/>
    </source>
</evidence>
<dbReference type="AlphaFoldDB" id="A0A1J1J297"/>
<name>A0A1J1J297_9DIPT</name>
<gene>
    <name evidence="2" type="primary">putative Beta-1</name>
    <name evidence="2" type="ORF">CLUMA_CG018495</name>
</gene>
<dbReference type="STRING" id="568069.A0A1J1J297"/>
<keyword evidence="3" id="KW-1185">Reference proteome</keyword>
<dbReference type="Proteomes" id="UP000183832">
    <property type="component" value="Unassembled WGS sequence"/>
</dbReference>
<dbReference type="GO" id="GO:0006044">
    <property type="term" value="P:N-acetylglucosamine metabolic process"/>
    <property type="evidence" value="ECO:0007669"/>
    <property type="project" value="TreeGrafter"/>
</dbReference>
<dbReference type="PANTHER" id="PTHR12224">
    <property type="entry name" value="BETA-1,4-MANNOSYL-GLYCOPROTEIN BETA-1,4-N-ACETYLGLUCOSAMINYL-TRANSFERASE"/>
    <property type="match status" value="1"/>
</dbReference>
<sequence>MHFFKNRRIFTSLTSLFFIQLILILGFVYFGAFVNSNVDVSEPFSNGNIKFINKDSVDSSKSNKIHHQYSTPTFMKLVNNDQFSNHFLRIQKEVTISSDITEKLHLQKICFKEGVQAPIELTRASHDVNNKTEYYSDLSACICQPEWHGHACSEPEIIWRAFIASRQPMSNPPKIIKHPHNVFYIIEGVTSINMETLEIQMLELINIVNLFVICDLIKVEDSSILMKHQMNKGFLQSFKDQILLVKDETCSSGNVYRQMKKILGSQIHPLDVLIYGHRDEILNRKAVKYLKWHSNWPQPLRFRLKWNVYGFFFQHPDKTVISSIACQINVFEQIYGSDANKIQSNQNSPTIITVGDLNHIGGWFCEFCHQPIDIIRKLHLDSKIITNKSNDPLKETYHRKPIINIEFVQNLIQHGLYIDGKLQLKKLQHYNDVKYFSPESVTKDRWKFDNIVSNFFSKWDDGLENDDDY</sequence>
<keyword evidence="1" id="KW-1133">Transmembrane helix</keyword>
<feature type="transmembrane region" description="Helical" evidence="1">
    <location>
        <begin position="12"/>
        <end position="34"/>
    </location>
</feature>
<organism evidence="2 3">
    <name type="scientific">Clunio marinus</name>
    <dbReference type="NCBI Taxonomy" id="568069"/>
    <lineage>
        <taxon>Eukaryota</taxon>
        <taxon>Metazoa</taxon>
        <taxon>Ecdysozoa</taxon>
        <taxon>Arthropoda</taxon>
        <taxon>Hexapoda</taxon>
        <taxon>Insecta</taxon>
        <taxon>Pterygota</taxon>
        <taxon>Neoptera</taxon>
        <taxon>Endopterygota</taxon>
        <taxon>Diptera</taxon>
        <taxon>Nematocera</taxon>
        <taxon>Chironomoidea</taxon>
        <taxon>Chironomidae</taxon>
        <taxon>Clunio</taxon>
    </lineage>
</organism>
<dbReference type="OrthoDB" id="6474464at2759"/>
<protein>
    <submittedName>
        <fullName evidence="2">CLUMA_CG018495, isoform A</fullName>
    </submittedName>
</protein>
<dbReference type="GO" id="GO:0003830">
    <property type="term" value="F:beta-1,4-mannosylglycoprotein 4-beta-N-acetylglucosaminyltransferase activity"/>
    <property type="evidence" value="ECO:0007669"/>
    <property type="project" value="InterPro"/>
</dbReference>
<proteinExistence type="predicted"/>
<accession>A0A1J1J297</accession>
<evidence type="ECO:0000313" key="2">
    <source>
        <dbReference type="EMBL" id="CRL05566.1"/>
    </source>
</evidence>
<reference evidence="2 3" key="1">
    <citation type="submission" date="2015-04" db="EMBL/GenBank/DDBJ databases">
        <authorList>
            <person name="Syromyatnikov M.Y."/>
            <person name="Popov V.N."/>
        </authorList>
    </citation>
    <scope>NUCLEOTIDE SEQUENCE [LARGE SCALE GENOMIC DNA]</scope>
</reference>
<dbReference type="InterPro" id="IPR006813">
    <property type="entry name" value="Glyco_trans_17"/>
</dbReference>
<dbReference type="EMBL" id="CVRI01000064">
    <property type="protein sequence ID" value="CRL05566.1"/>
    <property type="molecule type" value="Genomic_DNA"/>
</dbReference>
<dbReference type="GO" id="GO:0016020">
    <property type="term" value="C:membrane"/>
    <property type="evidence" value="ECO:0007669"/>
    <property type="project" value="InterPro"/>
</dbReference>
<keyword evidence="1" id="KW-0472">Membrane</keyword>
<keyword evidence="1" id="KW-0812">Transmembrane</keyword>